<proteinExistence type="inferred from homology"/>
<dbReference type="InterPro" id="IPR036679">
    <property type="entry name" value="FlgN-like_sf"/>
</dbReference>
<organism evidence="4 5">
    <name type="scientific">Photobacterium lutimaris</name>
    <dbReference type="NCBI Taxonomy" id="388278"/>
    <lineage>
        <taxon>Bacteria</taxon>
        <taxon>Pseudomonadati</taxon>
        <taxon>Pseudomonadota</taxon>
        <taxon>Gammaproteobacteria</taxon>
        <taxon>Vibrionales</taxon>
        <taxon>Vibrionaceae</taxon>
        <taxon>Photobacterium</taxon>
    </lineage>
</organism>
<protein>
    <recommendedName>
        <fullName evidence="6">Flagellar protein FlgN</fullName>
    </recommendedName>
</protein>
<dbReference type="GO" id="GO:0044780">
    <property type="term" value="P:bacterial-type flagellum assembly"/>
    <property type="evidence" value="ECO:0007669"/>
    <property type="project" value="InterPro"/>
</dbReference>
<gene>
    <name evidence="4" type="ORF">C9I99_19120</name>
</gene>
<sequence length="191" mass="22109">MSIWRRSMKSVPYWPAVITKSILMDWLPASAVPTAATDCLKPRKLNTMSPKSASVIKNFIQDIQRDLADYQQLHQLLKVQHHNMLHRNGDKLTAMATPHQHLLQQLQQRAELRTSILNQLGMDNSPDSVNRLISALPAQYRQPVDRKWAQLKRLVHTCMAQNERNSRLLMMQQDILTQVLHQDNDTTYQPV</sequence>
<evidence type="ECO:0000313" key="4">
    <source>
        <dbReference type="EMBL" id="PSU32290.1"/>
    </source>
</evidence>
<dbReference type="Proteomes" id="UP000241222">
    <property type="component" value="Unassembled WGS sequence"/>
</dbReference>
<dbReference type="EMBL" id="PYMH01000010">
    <property type="protein sequence ID" value="PSU32290.1"/>
    <property type="molecule type" value="Genomic_DNA"/>
</dbReference>
<dbReference type="AlphaFoldDB" id="A0A2T3IV89"/>
<evidence type="ECO:0008006" key="6">
    <source>
        <dbReference type="Google" id="ProtNLM"/>
    </source>
</evidence>
<comment type="caution">
    <text evidence="4">The sequence shown here is derived from an EMBL/GenBank/DDBJ whole genome shotgun (WGS) entry which is preliminary data.</text>
</comment>
<name>A0A2T3IV89_9GAMM</name>
<keyword evidence="5" id="KW-1185">Reference proteome</keyword>
<accession>A0A2T3IV89</accession>
<comment type="function">
    <text evidence="1">Required for the efficient initiation of filament assembly.</text>
</comment>
<evidence type="ECO:0000256" key="2">
    <source>
        <dbReference type="ARBA" id="ARBA00007703"/>
    </source>
</evidence>
<dbReference type="OrthoDB" id="5874663at2"/>
<dbReference type="SUPFAM" id="SSF140566">
    <property type="entry name" value="FlgN-like"/>
    <property type="match status" value="1"/>
</dbReference>
<dbReference type="Gene3D" id="1.20.58.300">
    <property type="entry name" value="FlgN-like"/>
    <property type="match status" value="1"/>
</dbReference>
<evidence type="ECO:0000256" key="3">
    <source>
        <dbReference type="ARBA" id="ARBA00022795"/>
    </source>
</evidence>
<keyword evidence="3" id="KW-1005">Bacterial flagellum biogenesis</keyword>
<dbReference type="Pfam" id="PF05130">
    <property type="entry name" value="FlgN"/>
    <property type="match status" value="1"/>
</dbReference>
<dbReference type="InterPro" id="IPR007809">
    <property type="entry name" value="FlgN-like"/>
</dbReference>
<reference evidence="4 5" key="1">
    <citation type="submission" date="2018-03" db="EMBL/GenBank/DDBJ databases">
        <title>Whole genome sequencing of Histamine producing bacteria.</title>
        <authorList>
            <person name="Butler K."/>
        </authorList>
    </citation>
    <scope>NUCLEOTIDE SEQUENCE [LARGE SCALE GENOMIC DNA]</scope>
    <source>
        <strain evidence="4 5">JCM 13586</strain>
    </source>
</reference>
<evidence type="ECO:0000313" key="5">
    <source>
        <dbReference type="Proteomes" id="UP000241222"/>
    </source>
</evidence>
<comment type="similarity">
    <text evidence="2">Belongs to the FlgN family.</text>
</comment>
<evidence type="ECO:0000256" key="1">
    <source>
        <dbReference type="ARBA" id="ARBA00002397"/>
    </source>
</evidence>